<feature type="compositionally biased region" description="Polar residues" evidence="1">
    <location>
        <begin position="483"/>
        <end position="504"/>
    </location>
</feature>
<feature type="region of interest" description="Disordered" evidence="1">
    <location>
        <begin position="534"/>
        <end position="574"/>
    </location>
</feature>
<dbReference type="Proteomes" id="UP000663834">
    <property type="component" value="Unassembled WGS sequence"/>
</dbReference>
<dbReference type="AlphaFoldDB" id="A0A814ZCZ1"/>
<evidence type="ECO:0000313" key="2">
    <source>
        <dbReference type="EMBL" id="CAF1242438.1"/>
    </source>
</evidence>
<gene>
    <name evidence="2" type="ORF">KQP761_LOCUS1865</name>
</gene>
<comment type="caution">
    <text evidence="2">The sequence shown here is derived from an EMBL/GenBank/DDBJ whole genome shotgun (WGS) entry which is preliminary data.</text>
</comment>
<feature type="region of interest" description="Disordered" evidence="1">
    <location>
        <begin position="288"/>
        <end position="308"/>
    </location>
</feature>
<proteinExistence type="predicted"/>
<sequence>MAKTSKVEDYWRQHCIESLFKELTQILARRMPSDPAVALVEHIQKKYPKSFKISTENIGIVPKTLANNLQLNSIASPVFDIHNESAIDNIQTERRSSTQSQTSGSIKIPTAGSAFTELFKQNIPTAGSAFTELFKQNTSIAQSTPEMNIGNLVFANRLNQQVVRLRKDIRSDRDILEEELIAPTKLKFSTLTIATTNASTDSVPVDLQRAETHDEPSVLQLIKYKQQVRIENDHRLHREKLAELAKSQRNKEQFFHSDASLQPDENHPYQHQQQQGLHEHEILSQVVPIESSSNRLSHKPFAKSKEEEEILNDENIFQPRKQRLRGRPKQKLTTTLTNTLHAREPHTTNFRSTLRKDDGHLVCKVCGNKLNVQENQSMAYSQQLSITPISHALELQTSAQSIEKTNDNLDDWFESASGALNLRHSTPVIENNIIVSRIGSATFRRDLFRPIHDNDHDIVEHESTAKPLILSDEEAHNKRFKTSRMSESGVFSRSPGPTNRSPLLSQAMKSPVAIIHQLDTGNASNRQSPNILMQNASARSTPSSTFTARRSSTNDRRMSGWSVCEHSPDDTDEN</sequence>
<accession>A0A814ZCZ1</accession>
<dbReference type="EMBL" id="CAJNOW010000121">
    <property type="protein sequence ID" value="CAF1242438.1"/>
    <property type="molecule type" value="Genomic_DNA"/>
</dbReference>
<protein>
    <submittedName>
        <fullName evidence="2">Uncharacterized protein</fullName>
    </submittedName>
</protein>
<feature type="region of interest" description="Disordered" evidence="1">
    <location>
        <begin position="469"/>
        <end position="504"/>
    </location>
</feature>
<reference evidence="2" key="1">
    <citation type="submission" date="2021-02" db="EMBL/GenBank/DDBJ databases">
        <authorList>
            <person name="Nowell W R."/>
        </authorList>
    </citation>
    <scope>NUCLEOTIDE SEQUENCE</scope>
</reference>
<name>A0A814ZCZ1_9BILA</name>
<evidence type="ECO:0000256" key="1">
    <source>
        <dbReference type="SAM" id="MobiDB-lite"/>
    </source>
</evidence>
<feature type="compositionally biased region" description="Polar residues" evidence="1">
    <location>
        <begin position="534"/>
        <end position="551"/>
    </location>
</feature>
<dbReference type="OrthoDB" id="10021475at2759"/>
<evidence type="ECO:0000313" key="3">
    <source>
        <dbReference type="Proteomes" id="UP000663834"/>
    </source>
</evidence>
<organism evidence="2 3">
    <name type="scientific">Rotaria magnacalcarata</name>
    <dbReference type="NCBI Taxonomy" id="392030"/>
    <lineage>
        <taxon>Eukaryota</taxon>
        <taxon>Metazoa</taxon>
        <taxon>Spiralia</taxon>
        <taxon>Gnathifera</taxon>
        <taxon>Rotifera</taxon>
        <taxon>Eurotatoria</taxon>
        <taxon>Bdelloidea</taxon>
        <taxon>Philodinida</taxon>
        <taxon>Philodinidae</taxon>
        <taxon>Rotaria</taxon>
    </lineage>
</organism>